<dbReference type="PROSITE" id="PS50931">
    <property type="entry name" value="HTH_LYSR"/>
    <property type="match status" value="1"/>
</dbReference>
<evidence type="ECO:0000259" key="5">
    <source>
        <dbReference type="PROSITE" id="PS50931"/>
    </source>
</evidence>
<dbReference type="InterPro" id="IPR050389">
    <property type="entry name" value="LysR-type_TF"/>
</dbReference>
<evidence type="ECO:0000256" key="3">
    <source>
        <dbReference type="ARBA" id="ARBA00023125"/>
    </source>
</evidence>
<dbReference type="PRINTS" id="PR00039">
    <property type="entry name" value="HTHLYSR"/>
</dbReference>
<dbReference type="InterPro" id="IPR036388">
    <property type="entry name" value="WH-like_DNA-bd_sf"/>
</dbReference>
<gene>
    <name evidence="6" type="ordered locus">Fbal_3175</name>
</gene>
<name>E1SV74_FERBD</name>
<dbReference type="GeneID" id="67183392"/>
<dbReference type="eggNOG" id="COG0583">
    <property type="taxonomic scope" value="Bacteria"/>
</dbReference>
<dbReference type="Gene3D" id="3.40.190.10">
    <property type="entry name" value="Periplasmic binding protein-like II"/>
    <property type="match status" value="2"/>
</dbReference>
<dbReference type="SUPFAM" id="SSF53850">
    <property type="entry name" value="Periplasmic binding protein-like II"/>
    <property type="match status" value="1"/>
</dbReference>
<comment type="similarity">
    <text evidence="1">Belongs to the LysR transcriptional regulatory family.</text>
</comment>
<evidence type="ECO:0000313" key="7">
    <source>
        <dbReference type="Proteomes" id="UP000006683"/>
    </source>
</evidence>
<evidence type="ECO:0000256" key="4">
    <source>
        <dbReference type="ARBA" id="ARBA00023163"/>
    </source>
</evidence>
<feature type="domain" description="HTH lysR-type" evidence="5">
    <location>
        <begin position="4"/>
        <end position="61"/>
    </location>
</feature>
<dbReference type="InterPro" id="IPR036390">
    <property type="entry name" value="WH_DNA-bd_sf"/>
</dbReference>
<dbReference type="Pfam" id="PF03466">
    <property type="entry name" value="LysR_substrate"/>
    <property type="match status" value="1"/>
</dbReference>
<dbReference type="InterPro" id="IPR005119">
    <property type="entry name" value="LysR_subst-bd"/>
</dbReference>
<dbReference type="EMBL" id="CP002209">
    <property type="protein sequence ID" value="ADN77374.1"/>
    <property type="molecule type" value="Genomic_DNA"/>
</dbReference>
<dbReference type="Proteomes" id="UP000006683">
    <property type="component" value="Chromosome"/>
</dbReference>
<keyword evidence="7" id="KW-1185">Reference proteome</keyword>
<evidence type="ECO:0000313" key="6">
    <source>
        <dbReference type="EMBL" id="ADN77374.1"/>
    </source>
</evidence>
<keyword evidence="2" id="KW-0805">Transcription regulation</keyword>
<dbReference type="CDD" id="cd08466">
    <property type="entry name" value="PBP2_LeuO"/>
    <property type="match status" value="1"/>
</dbReference>
<reference evidence="6 7" key="1">
    <citation type="journal article" date="2010" name="Stand. Genomic Sci.">
        <title>Complete genome sequence of Ferrimonas balearica type strain (PAT).</title>
        <authorList>
            <person name="Nolan M."/>
            <person name="Sikorski J."/>
            <person name="Davenport K."/>
            <person name="Lucas S."/>
            <person name="Glavina Del Rio T."/>
            <person name="Tice H."/>
            <person name="Cheng J."/>
            <person name="Goodwin L."/>
            <person name="Pitluck S."/>
            <person name="Liolios K."/>
            <person name="Ivanova N."/>
            <person name="Mavromatis K."/>
            <person name="Ovchinnikova G."/>
            <person name="Pati A."/>
            <person name="Chen A."/>
            <person name="Palaniappan K."/>
            <person name="Land M."/>
            <person name="Hauser L."/>
            <person name="Chang Y."/>
            <person name="Jeffries C."/>
            <person name="Tapia R."/>
            <person name="Brettin T."/>
            <person name="Detter J."/>
            <person name="Han C."/>
            <person name="Yasawong M."/>
            <person name="Rohde M."/>
            <person name="Tindall B."/>
            <person name="Goker M."/>
            <person name="Woyke T."/>
            <person name="Bristow J."/>
            <person name="Eisen J."/>
            <person name="Markowitz V."/>
            <person name="Hugenholtz P."/>
            <person name="Kyrpides N."/>
            <person name="Klenk H."/>
            <person name="Lapidus A."/>
        </authorList>
    </citation>
    <scope>NUCLEOTIDE SEQUENCE [LARGE SCALE GENOMIC DNA]</scope>
    <source>
        <strain evidence="7">DSM 9799 / CCM 4581 / KCTC 23876 / PAT</strain>
    </source>
</reference>
<dbReference type="OrthoDB" id="8839911at2"/>
<dbReference type="GO" id="GO:0003677">
    <property type="term" value="F:DNA binding"/>
    <property type="evidence" value="ECO:0007669"/>
    <property type="project" value="UniProtKB-KW"/>
</dbReference>
<dbReference type="SUPFAM" id="SSF46785">
    <property type="entry name" value="Winged helix' DNA-binding domain"/>
    <property type="match status" value="1"/>
</dbReference>
<keyword evidence="4" id="KW-0804">Transcription</keyword>
<evidence type="ECO:0000256" key="2">
    <source>
        <dbReference type="ARBA" id="ARBA00023015"/>
    </source>
</evidence>
<proteinExistence type="inferred from homology"/>
<accession>E1SV74</accession>
<dbReference type="PANTHER" id="PTHR30118:SF6">
    <property type="entry name" value="HTH-TYPE TRANSCRIPTIONAL REGULATOR LEUO"/>
    <property type="match status" value="1"/>
</dbReference>
<evidence type="ECO:0000256" key="1">
    <source>
        <dbReference type="ARBA" id="ARBA00009437"/>
    </source>
</evidence>
<protein>
    <submittedName>
        <fullName evidence="6">Transcriptional regulator, LysR family</fullName>
    </submittedName>
</protein>
<dbReference type="STRING" id="550540.Fbal_3175"/>
<dbReference type="InterPro" id="IPR000847">
    <property type="entry name" value="LysR_HTH_N"/>
</dbReference>
<dbReference type="PANTHER" id="PTHR30118">
    <property type="entry name" value="HTH-TYPE TRANSCRIPTIONAL REGULATOR LEUO-RELATED"/>
    <property type="match status" value="1"/>
</dbReference>
<dbReference type="Gene3D" id="1.10.10.10">
    <property type="entry name" value="Winged helix-like DNA-binding domain superfamily/Winged helix DNA-binding domain"/>
    <property type="match status" value="1"/>
</dbReference>
<dbReference type="HOGENOM" id="CLU_039613_39_0_6"/>
<dbReference type="AlphaFoldDB" id="E1SV74"/>
<dbReference type="Pfam" id="PF00126">
    <property type="entry name" value="HTH_1"/>
    <property type="match status" value="1"/>
</dbReference>
<sequence>MTGFDWNLIPIFLETYKLRSYTLAADALNMTQPGVSAAIKRLQSQLGAALFVREGRGIAPTQAAVQLARSLEPAFNNARQALDNLTAFSPEQPRTFILSCDEVMTHRLHRRAEHATALGQCQLQLNLAPQDEETLVNLLMLNKVDLALDLDGLSHPTLAMAPVFEDEMLLICRKGHPRIQGPINQLQYFAEQHVALKIRRSGRYAADYFTDDTLIQRRIRCECDSLLSMMGLVATSDCLGVVTRSVADLYAAGFDLQRLPLPFSTRRVGHAMYWHHSHNNDPAHQWLREQVRQLLA</sequence>
<dbReference type="GO" id="GO:0003700">
    <property type="term" value="F:DNA-binding transcription factor activity"/>
    <property type="evidence" value="ECO:0007669"/>
    <property type="project" value="InterPro"/>
</dbReference>
<dbReference type="RefSeq" id="WP_013346680.1">
    <property type="nucleotide sequence ID" value="NC_014541.1"/>
</dbReference>
<organism evidence="6 7">
    <name type="scientific">Ferrimonas balearica (strain DSM 9799 / CCM 4581 / KCTC 23876 / PAT)</name>
    <dbReference type="NCBI Taxonomy" id="550540"/>
    <lineage>
        <taxon>Bacteria</taxon>
        <taxon>Pseudomonadati</taxon>
        <taxon>Pseudomonadota</taxon>
        <taxon>Gammaproteobacteria</taxon>
        <taxon>Alteromonadales</taxon>
        <taxon>Ferrimonadaceae</taxon>
        <taxon>Ferrimonas</taxon>
    </lineage>
</organism>
<keyword evidence="3" id="KW-0238">DNA-binding</keyword>
<dbReference type="KEGG" id="fbl:Fbal_3175"/>